<protein>
    <recommendedName>
        <fullName evidence="5">Glycosyltransferase RgtA/B/C/D-like domain-containing protein</fullName>
    </recommendedName>
</protein>
<feature type="transmembrane region" description="Helical" evidence="2">
    <location>
        <begin position="227"/>
        <end position="248"/>
    </location>
</feature>
<accession>A0ABP6NNJ5</accession>
<feature type="transmembrane region" description="Helical" evidence="2">
    <location>
        <begin position="95"/>
        <end position="112"/>
    </location>
</feature>
<feature type="transmembrane region" description="Helical" evidence="2">
    <location>
        <begin position="145"/>
        <end position="165"/>
    </location>
</feature>
<organism evidence="3 4">
    <name type="scientific">Blastococcus jejuensis</name>
    <dbReference type="NCBI Taxonomy" id="351224"/>
    <lineage>
        <taxon>Bacteria</taxon>
        <taxon>Bacillati</taxon>
        <taxon>Actinomycetota</taxon>
        <taxon>Actinomycetes</taxon>
        <taxon>Geodermatophilales</taxon>
        <taxon>Geodermatophilaceae</taxon>
        <taxon>Blastococcus</taxon>
    </lineage>
</organism>
<keyword evidence="2" id="KW-0472">Membrane</keyword>
<gene>
    <name evidence="3" type="ORF">GCM10010531_01340</name>
</gene>
<keyword evidence="2" id="KW-0812">Transmembrane</keyword>
<feature type="compositionally biased region" description="Basic and acidic residues" evidence="1">
    <location>
        <begin position="572"/>
        <end position="584"/>
    </location>
</feature>
<dbReference type="Proteomes" id="UP001499924">
    <property type="component" value="Unassembled WGS sequence"/>
</dbReference>
<name>A0ABP6NNJ5_9ACTN</name>
<keyword evidence="2" id="KW-1133">Transmembrane helix</keyword>
<comment type="caution">
    <text evidence="3">The sequence shown here is derived from an EMBL/GenBank/DDBJ whole genome shotgun (WGS) entry which is preliminary data.</text>
</comment>
<reference evidence="4" key="1">
    <citation type="journal article" date="2019" name="Int. J. Syst. Evol. Microbiol.">
        <title>The Global Catalogue of Microorganisms (GCM) 10K type strain sequencing project: providing services to taxonomists for standard genome sequencing and annotation.</title>
        <authorList>
            <consortium name="The Broad Institute Genomics Platform"/>
            <consortium name="The Broad Institute Genome Sequencing Center for Infectious Disease"/>
            <person name="Wu L."/>
            <person name="Ma J."/>
        </authorList>
    </citation>
    <scope>NUCLEOTIDE SEQUENCE [LARGE SCALE GENOMIC DNA]</scope>
    <source>
        <strain evidence="4">JCM 15614</strain>
    </source>
</reference>
<sequence>MRALAPRVRSWSALAVQAVVVVLAGWASLVLRSGVPLVPNTSSYDGLLFARLGRNLVVGDWLGDYDLLTLAKGPGYPFFIALAHGFRVDLKVAEQLVHLCAAAAVALAVLVCTRRPWMATAGFVFLALDPANFGVNSADVMRDNLFASFGVLVLALGFLTAVGVARRSRWVWIVLGAVSTGIVGAAYWLTREEGVTILPPLAVMVLAVLLVAWRGRRRDDEPRSRWWIARPAVATVLVAVFAVAPLYAVGAVNEDRYGVLLLNDQGEGTFLRAYADWSRVDAGPRPARVPIDADQREAVYEVSPAARQLRRSLEDPENQWRGFGCVVQDGAVCDYSGGWMIWALREAAEERGHFDTAEDAQAFFGRLSADIEAACDDGRLTCAARLPASLQPLQRAPLGPLAANIAGFAWDTLTARDLYQTPTVTPELPELFRAEYALVVSDLPDSSAAAEQEMTEFRERQGPYDALGSLYGVLVPASVLLGLAGCGTAVVRAVRGRRPAGFLLALALGLAAGFAVRSFLLAVIQTADFDVVARYLLPGYAMATAFAVVGIAAGVASISAGRSSAPGRGGRRRPEPPEPRREPEQDPAEPLPTG</sequence>
<evidence type="ECO:0000256" key="2">
    <source>
        <dbReference type="SAM" id="Phobius"/>
    </source>
</evidence>
<evidence type="ECO:0008006" key="5">
    <source>
        <dbReference type="Google" id="ProtNLM"/>
    </source>
</evidence>
<proteinExistence type="predicted"/>
<feature type="transmembrane region" description="Helical" evidence="2">
    <location>
        <begin position="170"/>
        <end position="189"/>
    </location>
</feature>
<feature type="transmembrane region" description="Helical" evidence="2">
    <location>
        <begin position="470"/>
        <end position="491"/>
    </location>
</feature>
<evidence type="ECO:0000256" key="1">
    <source>
        <dbReference type="SAM" id="MobiDB-lite"/>
    </source>
</evidence>
<feature type="transmembrane region" description="Helical" evidence="2">
    <location>
        <begin position="503"/>
        <end position="527"/>
    </location>
</feature>
<feature type="transmembrane region" description="Helical" evidence="2">
    <location>
        <begin position="195"/>
        <end position="215"/>
    </location>
</feature>
<feature type="transmembrane region" description="Helical" evidence="2">
    <location>
        <begin position="539"/>
        <end position="561"/>
    </location>
</feature>
<evidence type="ECO:0000313" key="4">
    <source>
        <dbReference type="Proteomes" id="UP001499924"/>
    </source>
</evidence>
<keyword evidence="4" id="KW-1185">Reference proteome</keyword>
<dbReference type="EMBL" id="BAAAVV010000001">
    <property type="protein sequence ID" value="GAA3154063.1"/>
    <property type="molecule type" value="Genomic_DNA"/>
</dbReference>
<feature type="region of interest" description="Disordered" evidence="1">
    <location>
        <begin position="560"/>
        <end position="594"/>
    </location>
</feature>
<evidence type="ECO:0000313" key="3">
    <source>
        <dbReference type="EMBL" id="GAA3154063.1"/>
    </source>
</evidence>